<dbReference type="Gene3D" id="3.40.50.300">
    <property type="entry name" value="P-loop containing nucleotide triphosphate hydrolases"/>
    <property type="match status" value="1"/>
</dbReference>
<dbReference type="InterPro" id="IPR054472">
    <property type="entry name" value="WHD"/>
</dbReference>
<dbReference type="AlphaFoldDB" id="A0A250JY62"/>
<gene>
    <name evidence="6" type="ORF">MYMAC_004425</name>
</gene>
<sequence>MTTPSLPLRTTVLAALALTQEDSGDGEAIELRFLRQHLDATGQDWVARARERLTHPGAEDVGLVRLGEALGLSLVELLAVALVAAVEQDPMVGRAVAYLQAPVGASRPTLGLVSSALAPAAPMGQEALLLLTAGAALGSGLLMRLREELPLCEQTLAMPLPLFLALSGHEVTWPGTTPGSAHPLDVPLPPSIMEGVDRHARFLATKPRSTLVLRGTALSETRAVAAAVARALGRAPLFLGAEPQPGLGLGPFLLQRGLLPVHVHELAPGERKVLPSLPYYGGPVLAITGPEGTLDAADRAVLRWSVPRPPREERRTLWESSLGASALAEELARRHRQGAGRIAHLGRLARQQAELDGRQAPELKDVLAAAWVAEAEGMSTLAEPMMDAIHDDAIVLVPQVKRELELLLARCRARDDLVHGLGASATARYRSGVRALFMGASGTGKTLAAGWLSTKLGLPLYRVDLASVTSKYIGETEKNLSQLFARAEHSDLVLLFDEADSLFAKRTDVKDSNDRFANAQTNYLLQRIEAFDGVAILTSNSKSRFDSAFTRRLDAIIDFTLPGPAERRALWASHLGTAHELPAKELSRLAATADLAGGQIRNVVLTAALIAREAGRPIQPPDILEALAHEYRKQGREPPSELRAMPQGSAGVTRSRG</sequence>
<dbReference type="GO" id="GO:0005524">
    <property type="term" value="F:ATP binding"/>
    <property type="evidence" value="ECO:0007669"/>
    <property type="project" value="UniProtKB-KW"/>
</dbReference>
<dbReference type="KEGG" id="mmas:MYMAC_004425"/>
<dbReference type="OrthoDB" id="9802352at2"/>
<keyword evidence="2" id="KW-0547">Nucleotide-binding</keyword>
<dbReference type="InterPro" id="IPR003593">
    <property type="entry name" value="AAA+_ATPase"/>
</dbReference>
<keyword evidence="3" id="KW-0067">ATP-binding</keyword>
<evidence type="ECO:0000256" key="1">
    <source>
        <dbReference type="ARBA" id="ARBA00006914"/>
    </source>
</evidence>
<evidence type="ECO:0000256" key="3">
    <source>
        <dbReference type="ARBA" id="ARBA00022840"/>
    </source>
</evidence>
<dbReference type="RefSeq" id="WP_095959562.1">
    <property type="nucleotide sequence ID" value="NZ_CP022203.1"/>
</dbReference>
<feature type="domain" description="AAA+ ATPase" evidence="5">
    <location>
        <begin position="431"/>
        <end position="563"/>
    </location>
</feature>
<protein>
    <submittedName>
        <fullName evidence="6">ATPase AAA</fullName>
    </submittedName>
</protein>
<dbReference type="SMART" id="SM00382">
    <property type="entry name" value="AAA"/>
    <property type="match status" value="1"/>
</dbReference>
<reference evidence="6 7" key="1">
    <citation type="submission" date="2017-06" db="EMBL/GenBank/DDBJ databases">
        <title>Sequencing and comparative analysis of myxobacterial genomes.</title>
        <authorList>
            <person name="Rupp O."/>
            <person name="Goesmann A."/>
            <person name="Sogaard-Andersen L."/>
        </authorList>
    </citation>
    <scope>NUCLEOTIDE SEQUENCE [LARGE SCALE GENOMIC DNA]</scope>
    <source>
        <strain evidence="6 7">DSM 14697</strain>
    </source>
</reference>
<proteinExistence type="inferred from homology"/>
<dbReference type="CDD" id="cd19481">
    <property type="entry name" value="RecA-like_protease"/>
    <property type="match status" value="1"/>
</dbReference>
<dbReference type="Proteomes" id="UP000217343">
    <property type="component" value="Chromosome"/>
</dbReference>
<organism evidence="6 7">
    <name type="scientific">Corallococcus macrosporus DSM 14697</name>
    <dbReference type="NCBI Taxonomy" id="1189310"/>
    <lineage>
        <taxon>Bacteria</taxon>
        <taxon>Pseudomonadati</taxon>
        <taxon>Myxococcota</taxon>
        <taxon>Myxococcia</taxon>
        <taxon>Myxococcales</taxon>
        <taxon>Cystobacterineae</taxon>
        <taxon>Myxococcaceae</taxon>
        <taxon>Corallococcus</taxon>
    </lineage>
</organism>
<comment type="similarity">
    <text evidence="1">Belongs to the AAA ATPase family.</text>
</comment>
<evidence type="ECO:0000256" key="2">
    <source>
        <dbReference type="ARBA" id="ARBA00022741"/>
    </source>
</evidence>
<name>A0A250JY62_9BACT</name>
<dbReference type="PANTHER" id="PTHR23073">
    <property type="entry name" value="26S PROTEASOME REGULATORY SUBUNIT"/>
    <property type="match status" value="1"/>
</dbReference>
<dbReference type="EMBL" id="CP022203">
    <property type="protein sequence ID" value="ATB48794.1"/>
    <property type="molecule type" value="Genomic_DNA"/>
</dbReference>
<dbReference type="InterPro" id="IPR050221">
    <property type="entry name" value="26S_Proteasome_ATPase"/>
</dbReference>
<evidence type="ECO:0000313" key="6">
    <source>
        <dbReference type="EMBL" id="ATB48794.1"/>
    </source>
</evidence>
<dbReference type="Pfam" id="PF22977">
    <property type="entry name" value="WHD"/>
    <property type="match status" value="1"/>
</dbReference>
<evidence type="ECO:0000313" key="7">
    <source>
        <dbReference type="Proteomes" id="UP000217343"/>
    </source>
</evidence>
<dbReference type="Pfam" id="PF00004">
    <property type="entry name" value="AAA"/>
    <property type="match status" value="1"/>
</dbReference>
<dbReference type="InterPro" id="IPR027417">
    <property type="entry name" value="P-loop_NTPase"/>
</dbReference>
<feature type="compositionally biased region" description="Basic and acidic residues" evidence="4">
    <location>
        <begin position="630"/>
        <end position="640"/>
    </location>
</feature>
<feature type="region of interest" description="Disordered" evidence="4">
    <location>
        <begin position="630"/>
        <end position="657"/>
    </location>
</feature>
<accession>A0A250JY62</accession>
<dbReference type="SUPFAM" id="SSF52540">
    <property type="entry name" value="P-loop containing nucleoside triphosphate hydrolases"/>
    <property type="match status" value="1"/>
</dbReference>
<evidence type="ECO:0000256" key="4">
    <source>
        <dbReference type="SAM" id="MobiDB-lite"/>
    </source>
</evidence>
<dbReference type="GO" id="GO:0016887">
    <property type="term" value="F:ATP hydrolysis activity"/>
    <property type="evidence" value="ECO:0007669"/>
    <property type="project" value="InterPro"/>
</dbReference>
<keyword evidence="7" id="KW-1185">Reference proteome</keyword>
<dbReference type="InterPro" id="IPR003959">
    <property type="entry name" value="ATPase_AAA_core"/>
</dbReference>
<evidence type="ECO:0000259" key="5">
    <source>
        <dbReference type="SMART" id="SM00382"/>
    </source>
</evidence>